<dbReference type="STRING" id="1353952.A0A165EU35"/>
<gene>
    <name evidence="5" type="ORF">CALCODRAFT_498535</name>
</gene>
<dbReference type="InterPro" id="IPR001680">
    <property type="entry name" value="WD40_rpt"/>
</dbReference>
<keyword evidence="2" id="KW-0677">Repeat</keyword>
<feature type="repeat" description="WD" evidence="3">
    <location>
        <begin position="474"/>
        <end position="515"/>
    </location>
</feature>
<dbReference type="InterPro" id="IPR015943">
    <property type="entry name" value="WD40/YVTN_repeat-like_dom_sf"/>
</dbReference>
<dbReference type="SUPFAM" id="SSF50978">
    <property type="entry name" value="WD40 repeat-like"/>
    <property type="match status" value="1"/>
</dbReference>
<dbReference type="GO" id="GO:0080008">
    <property type="term" value="C:Cul4-RING E3 ubiquitin ligase complex"/>
    <property type="evidence" value="ECO:0007669"/>
    <property type="project" value="TreeGrafter"/>
</dbReference>
<dbReference type="PROSITE" id="PS50294">
    <property type="entry name" value="WD_REPEATS_REGION"/>
    <property type="match status" value="2"/>
</dbReference>
<evidence type="ECO:0000313" key="6">
    <source>
        <dbReference type="Proteomes" id="UP000076842"/>
    </source>
</evidence>
<keyword evidence="1 3" id="KW-0853">WD repeat</keyword>
<dbReference type="EMBL" id="KV423993">
    <property type="protein sequence ID" value="KZT55525.1"/>
    <property type="molecule type" value="Genomic_DNA"/>
</dbReference>
<evidence type="ECO:0000256" key="4">
    <source>
        <dbReference type="SAM" id="MobiDB-lite"/>
    </source>
</evidence>
<dbReference type="PRINTS" id="PR00320">
    <property type="entry name" value="GPROTEINBRPT"/>
</dbReference>
<dbReference type="InterPro" id="IPR036322">
    <property type="entry name" value="WD40_repeat_dom_sf"/>
</dbReference>
<dbReference type="Proteomes" id="UP000076842">
    <property type="component" value="Unassembled WGS sequence"/>
</dbReference>
<accession>A0A165EU35</accession>
<dbReference type="PANTHER" id="PTHR19847">
    <property type="entry name" value="DDB1- AND CUL4-ASSOCIATED FACTOR 11"/>
    <property type="match status" value="1"/>
</dbReference>
<name>A0A165EU35_9BASI</name>
<feature type="region of interest" description="Disordered" evidence="4">
    <location>
        <begin position="33"/>
        <end position="84"/>
    </location>
</feature>
<dbReference type="InParanoid" id="A0A165EU35"/>
<dbReference type="Gene3D" id="2.130.10.10">
    <property type="entry name" value="YVTN repeat-like/Quinoprotein amine dehydrogenase"/>
    <property type="match status" value="2"/>
</dbReference>
<dbReference type="PROSITE" id="PS50082">
    <property type="entry name" value="WD_REPEATS_2"/>
    <property type="match status" value="2"/>
</dbReference>
<keyword evidence="6" id="KW-1185">Reference proteome</keyword>
<dbReference type="InterPro" id="IPR051859">
    <property type="entry name" value="DCAF"/>
</dbReference>
<proteinExistence type="predicted"/>
<feature type="repeat" description="WD" evidence="3">
    <location>
        <begin position="427"/>
        <end position="461"/>
    </location>
</feature>
<feature type="compositionally biased region" description="Acidic residues" evidence="4">
    <location>
        <begin position="152"/>
        <end position="163"/>
    </location>
</feature>
<dbReference type="PANTHER" id="PTHR19847:SF7">
    <property type="entry name" value="DDB1- AND CUL4-ASSOCIATED FACTOR 11"/>
    <property type="match status" value="1"/>
</dbReference>
<dbReference type="SMART" id="SM00320">
    <property type="entry name" value="WD40"/>
    <property type="match status" value="6"/>
</dbReference>
<evidence type="ECO:0000256" key="1">
    <source>
        <dbReference type="ARBA" id="ARBA00022574"/>
    </source>
</evidence>
<evidence type="ECO:0000256" key="2">
    <source>
        <dbReference type="ARBA" id="ARBA00022737"/>
    </source>
</evidence>
<dbReference type="GO" id="GO:0043161">
    <property type="term" value="P:proteasome-mediated ubiquitin-dependent protein catabolic process"/>
    <property type="evidence" value="ECO:0007669"/>
    <property type="project" value="TreeGrafter"/>
</dbReference>
<reference evidence="5 6" key="1">
    <citation type="journal article" date="2016" name="Mol. Biol. Evol.">
        <title>Comparative Genomics of Early-Diverging Mushroom-Forming Fungi Provides Insights into the Origins of Lignocellulose Decay Capabilities.</title>
        <authorList>
            <person name="Nagy L.G."/>
            <person name="Riley R."/>
            <person name="Tritt A."/>
            <person name="Adam C."/>
            <person name="Daum C."/>
            <person name="Floudas D."/>
            <person name="Sun H."/>
            <person name="Yadav J.S."/>
            <person name="Pangilinan J."/>
            <person name="Larsson K.H."/>
            <person name="Matsuura K."/>
            <person name="Barry K."/>
            <person name="Labutti K."/>
            <person name="Kuo R."/>
            <person name="Ohm R.A."/>
            <person name="Bhattacharya S.S."/>
            <person name="Shirouzu T."/>
            <person name="Yoshinaga Y."/>
            <person name="Martin F.M."/>
            <person name="Grigoriev I.V."/>
            <person name="Hibbett D.S."/>
        </authorList>
    </citation>
    <scope>NUCLEOTIDE SEQUENCE [LARGE SCALE GENOMIC DNA]</scope>
    <source>
        <strain evidence="5 6">HHB12733</strain>
    </source>
</reference>
<dbReference type="InterPro" id="IPR020472">
    <property type="entry name" value="WD40_PAC1"/>
</dbReference>
<organism evidence="5 6">
    <name type="scientific">Calocera cornea HHB12733</name>
    <dbReference type="NCBI Taxonomy" id="1353952"/>
    <lineage>
        <taxon>Eukaryota</taxon>
        <taxon>Fungi</taxon>
        <taxon>Dikarya</taxon>
        <taxon>Basidiomycota</taxon>
        <taxon>Agaricomycotina</taxon>
        <taxon>Dacrymycetes</taxon>
        <taxon>Dacrymycetales</taxon>
        <taxon>Dacrymycetaceae</taxon>
        <taxon>Calocera</taxon>
    </lineage>
</organism>
<evidence type="ECO:0000313" key="5">
    <source>
        <dbReference type="EMBL" id="KZT55525.1"/>
    </source>
</evidence>
<sequence>MSSIRHLVDLEMDLPENAIIDGIWQEEVEVEGEEGLDFYPPDADMEDDEDDMDEGEEEDDEDEDEYDPEEEAEMFAEEHRISDSELADLQREAESRALEDLATQAELTSASTDNVTVRSEAVTAIIRRLLQAHGGSIRVSSARAAPASGGANDEEDPDEDEDEDAFYYNRWGPPRSAAKFFSPVAQPSKAGMDLLRSGEFGSVDLSLKKFRRKKTPLPRVLRDRELNGGAKTREQLGRTYVPNSHGTIVGLYGANVYSGQFSADSSFFYTCSQDFMLHVYDTTAPPSAQIQRPPYPQQRYRRWGVDDSEDHQTTMKTVKSMRGNPGSWTITDVDLSPDNERMIYSSITSTIYMAKTRDPTDEEQVPLHFHDRTSRRARGAWDDDGDFGIWSCRFSADGTEVVAGAGNRQDGLLFVYDLQAQRRVLKITAHEDDINSCCWADTASGNVLISASDDTFVKVWDRRSLSGGKPSGVLVGHTEGITNVAPKGDGRYVISNGKDQGLRLWDLRKMRSSQEFEAMPRAHYGIPDWDYRSGAYRTPRYLAHPQDCSVMTFRGHTVLRTLIRCHFSPAATTGSSYVYSGSADGKIHIWSLDGKIVQILDRAKALPISFDASSEAPPPASRRNNSGVIVRDVSWHSSEPVMMSSAWAGPRMASSVARHEWKGFGKNGMTLEDVLEKETAESAERSMPGAFASVMRHDY</sequence>
<dbReference type="Pfam" id="PF00400">
    <property type="entry name" value="WD40"/>
    <property type="match status" value="4"/>
</dbReference>
<feature type="compositionally biased region" description="Low complexity" evidence="4">
    <location>
        <begin position="140"/>
        <end position="151"/>
    </location>
</feature>
<dbReference type="OrthoDB" id="63070at2759"/>
<protein>
    <submittedName>
        <fullName evidence="5">WD40 repeat-like protein</fullName>
    </submittedName>
</protein>
<feature type="region of interest" description="Disordered" evidence="4">
    <location>
        <begin position="139"/>
        <end position="163"/>
    </location>
</feature>
<dbReference type="AlphaFoldDB" id="A0A165EU35"/>
<evidence type="ECO:0000256" key="3">
    <source>
        <dbReference type="PROSITE-ProRule" id="PRU00221"/>
    </source>
</evidence>
<feature type="compositionally biased region" description="Acidic residues" evidence="4">
    <location>
        <begin position="43"/>
        <end position="75"/>
    </location>
</feature>